<feature type="transmembrane region" description="Helical" evidence="1">
    <location>
        <begin position="327"/>
        <end position="347"/>
    </location>
</feature>
<keyword evidence="1" id="KW-0812">Transmembrane</keyword>
<dbReference type="Pfam" id="PF07242">
    <property type="entry name" value="DUF1430"/>
    <property type="match status" value="1"/>
</dbReference>
<dbReference type="Proteomes" id="UP001498469">
    <property type="component" value="Unassembled WGS sequence"/>
</dbReference>
<feature type="transmembrane region" description="Helical" evidence="1">
    <location>
        <begin position="669"/>
        <end position="687"/>
    </location>
</feature>
<dbReference type="InterPro" id="IPR006541">
    <property type="entry name" value="Bacteriocin_ass"/>
</dbReference>
<evidence type="ECO:0000313" key="2">
    <source>
        <dbReference type="EMBL" id="MEF2114639.1"/>
    </source>
</evidence>
<proteinExistence type="predicted"/>
<feature type="transmembrane region" description="Helical" evidence="1">
    <location>
        <begin position="642"/>
        <end position="663"/>
    </location>
</feature>
<sequence length="702" mass="81306">MEKTFAIILSIISISSFFILLNIQDIVEFNNIKNAEINDKSYNITISNKINTASSEKTYKTLVKVANKYNASIYHSTIYLVKDESILTKYVYCNEDYFFGKFKLIHGKMIAQNNKNVNSLVATFETGNKNQIGTIYDFRSNDKMVITTLESAVNKKSFSGDYIVNLKNPNNIDKFIDELTVNLKVDVIKKDIDVSESVNSLQAYIVIIIMYVILILIIFYKLLNSYKEFGIKKMLGFTTIDIWIKDIVDLIKLQLIINVIIDISLFIIMLKGYSNYLNSFIFKVCMSLIIQLIMSFMFLSVPYIYISKITISNMIKNKKNMKAIVTFNIILKTILLITFILVSSISLKEYDSIKSFYNTSFEQWEKTKDYAFIGGLKPIDYAELQSEAFNLKLKKLYLYLNDKGGILADFKAFSQQRMEMNKNADIPKQVKAVATVNPNYLINNNFYDSKNKKISILESERDSIIIIPHKYIKSEKEIKNYFSYLENDIKIIWSKDNQKLFSYDIDVNSKYGNMVTDPLLMVITKSNGDLNDYAKVAGEEGDPFKFKSTNRDNPQGTFKNKAKELGIYNKLVNVYSVYDEVSLKIYELKQKLFVISVVILLCIVIIILIILQNTFNYFEENKQLLAIKTFHGYKHYDKYRDYYLKMLYSWIIIAIFIISKNGVKPDNSWSIFMGALVMDIIISAISIKKIEKRNIIKVIKRG</sequence>
<dbReference type="RefSeq" id="WP_216255502.1">
    <property type="nucleotide sequence ID" value="NZ_JAZHFS010000026.1"/>
</dbReference>
<evidence type="ECO:0000256" key="1">
    <source>
        <dbReference type="SAM" id="Phobius"/>
    </source>
</evidence>
<comment type="caution">
    <text evidence="2">The sequence shown here is derived from an EMBL/GenBank/DDBJ whole genome shotgun (WGS) entry which is preliminary data.</text>
</comment>
<feature type="transmembrane region" description="Helical" evidence="1">
    <location>
        <begin position="592"/>
        <end position="611"/>
    </location>
</feature>
<feature type="transmembrane region" description="Helical" evidence="1">
    <location>
        <begin position="5"/>
        <end position="23"/>
    </location>
</feature>
<name>A0ABU7UUW5_9CLOT</name>
<accession>A0ABU7UUW5</accession>
<feature type="transmembrane region" description="Helical" evidence="1">
    <location>
        <begin position="255"/>
        <end position="274"/>
    </location>
</feature>
<organism evidence="2 3">
    <name type="scientific">Clostridium frigoriphilum</name>
    <dbReference type="NCBI Taxonomy" id="443253"/>
    <lineage>
        <taxon>Bacteria</taxon>
        <taxon>Bacillati</taxon>
        <taxon>Bacillota</taxon>
        <taxon>Clostridia</taxon>
        <taxon>Eubacteriales</taxon>
        <taxon>Clostridiaceae</taxon>
        <taxon>Clostridium</taxon>
    </lineage>
</organism>
<reference evidence="2 3" key="1">
    <citation type="submission" date="2023-11" db="EMBL/GenBank/DDBJ databases">
        <title>Draft genome sequence of a psychrophilic Clostridium strain from permafrost water brine.</title>
        <authorList>
            <person name="Shcherbakova V.A."/>
            <person name="Trubitsyn V.E."/>
            <person name="Zakharyuk A.G."/>
        </authorList>
    </citation>
    <scope>NUCLEOTIDE SEQUENCE [LARGE SCALE GENOMIC DNA]</scope>
    <source>
        <strain evidence="2 3">14F</strain>
    </source>
</reference>
<feature type="transmembrane region" description="Helical" evidence="1">
    <location>
        <begin position="201"/>
        <end position="223"/>
    </location>
</feature>
<keyword evidence="1" id="KW-1133">Transmembrane helix</keyword>
<gene>
    <name evidence="2" type="ORF">SJI18_20330</name>
</gene>
<dbReference type="EMBL" id="JAZHFS010000026">
    <property type="protein sequence ID" value="MEF2114639.1"/>
    <property type="molecule type" value="Genomic_DNA"/>
</dbReference>
<keyword evidence="1" id="KW-0472">Membrane</keyword>
<feature type="transmembrane region" description="Helical" evidence="1">
    <location>
        <begin position="280"/>
        <end position="306"/>
    </location>
</feature>
<keyword evidence="3" id="KW-1185">Reference proteome</keyword>
<protein>
    <submittedName>
        <fullName evidence="2">DUF1430 domain-containing protein</fullName>
    </submittedName>
</protein>
<evidence type="ECO:0000313" key="3">
    <source>
        <dbReference type="Proteomes" id="UP001498469"/>
    </source>
</evidence>